<dbReference type="PANTHER" id="PTHR36437:SF2">
    <property type="entry name" value="GLYOXALASE_BLEOMYCIN RESISTANCE PROTEIN_DIOXYGENASE"/>
    <property type="match status" value="1"/>
</dbReference>
<sequence>MDYRIELIGIPVSDVDKAKAFYADQVGFHVDHDHQVNENLRFVQLTPPGSACSICFGTGIVDDLPVGSVKSVTLVVDDADAAHDELASRGVAVTPVDDQPWGRFVFFSDPDGNTFALQQLPSR</sequence>
<dbReference type="Pfam" id="PF00903">
    <property type="entry name" value="Glyoxalase"/>
    <property type="match status" value="1"/>
</dbReference>
<organism evidence="1 2">
    <name type="scientific">Prauserella marina</name>
    <dbReference type="NCBI Taxonomy" id="530584"/>
    <lineage>
        <taxon>Bacteria</taxon>
        <taxon>Bacillati</taxon>
        <taxon>Actinomycetota</taxon>
        <taxon>Actinomycetes</taxon>
        <taxon>Pseudonocardiales</taxon>
        <taxon>Pseudonocardiaceae</taxon>
        <taxon>Prauserella</taxon>
    </lineage>
</organism>
<keyword evidence="2" id="KW-1185">Reference proteome</keyword>
<dbReference type="InterPro" id="IPR029068">
    <property type="entry name" value="Glyas_Bleomycin-R_OHBP_Dase"/>
</dbReference>
<protein>
    <submittedName>
        <fullName evidence="1">Uncharacterized protein</fullName>
    </submittedName>
</protein>
<accession>A0A222VX54</accession>
<dbReference type="SUPFAM" id="SSF54593">
    <property type="entry name" value="Glyoxalase/Bleomycin resistance protein/Dihydroxybiphenyl dioxygenase"/>
    <property type="match status" value="1"/>
</dbReference>
<evidence type="ECO:0000313" key="1">
    <source>
        <dbReference type="EMBL" id="SDC87757.1"/>
    </source>
</evidence>
<reference evidence="1 2" key="1">
    <citation type="submission" date="2016-10" db="EMBL/GenBank/DDBJ databases">
        <authorList>
            <person name="de Groot N.N."/>
        </authorList>
    </citation>
    <scope>NUCLEOTIDE SEQUENCE [LARGE SCALE GENOMIC DNA]</scope>
    <source>
        <strain evidence="1 2">CGMCC 4.5506</strain>
    </source>
</reference>
<gene>
    <name evidence="1" type="ORF">SAMN05421630_104251</name>
</gene>
<dbReference type="OrthoDB" id="485032at2"/>
<dbReference type="InterPro" id="IPR004360">
    <property type="entry name" value="Glyas_Fos-R_dOase_dom"/>
</dbReference>
<evidence type="ECO:0000313" key="2">
    <source>
        <dbReference type="Proteomes" id="UP000199494"/>
    </source>
</evidence>
<dbReference type="PANTHER" id="PTHR36437">
    <property type="entry name" value="GLYOXALASE/BLEOMYCIN RESISTANCE PROTEIN/DIOXYGENASE"/>
    <property type="match status" value="1"/>
</dbReference>
<dbReference type="KEGG" id="pmad:BAY61_28420"/>
<name>A0A222VX54_9PSEU</name>
<dbReference type="AlphaFoldDB" id="A0A222VX54"/>
<dbReference type="STRING" id="530584.SAMN05421630_104251"/>
<dbReference type="InterPro" id="IPR037523">
    <property type="entry name" value="VOC_core"/>
</dbReference>
<dbReference type="EMBL" id="FMZE01000004">
    <property type="protein sequence ID" value="SDC87757.1"/>
    <property type="molecule type" value="Genomic_DNA"/>
</dbReference>
<dbReference type="PROSITE" id="PS51819">
    <property type="entry name" value="VOC"/>
    <property type="match status" value="1"/>
</dbReference>
<proteinExistence type="predicted"/>
<dbReference type="Gene3D" id="3.10.180.10">
    <property type="entry name" value="2,3-Dihydroxybiphenyl 1,2-Dioxygenase, domain 1"/>
    <property type="match status" value="1"/>
</dbReference>
<dbReference type="RefSeq" id="WP_091803185.1">
    <property type="nucleotide sequence ID" value="NZ_CP016353.1"/>
</dbReference>
<dbReference type="Proteomes" id="UP000199494">
    <property type="component" value="Unassembled WGS sequence"/>
</dbReference>